<dbReference type="Proteomes" id="UP000187203">
    <property type="component" value="Unassembled WGS sequence"/>
</dbReference>
<accession>A0A1R3G880</accession>
<keyword evidence="2" id="KW-1185">Reference proteome</keyword>
<comment type="caution">
    <text evidence="1">The sequence shown here is derived from an EMBL/GenBank/DDBJ whole genome shotgun (WGS) entry which is preliminary data.</text>
</comment>
<dbReference type="EMBL" id="AWUE01023290">
    <property type="protein sequence ID" value="OMO54261.1"/>
    <property type="molecule type" value="Genomic_DNA"/>
</dbReference>
<name>A0A1R3G880_9ROSI</name>
<gene>
    <name evidence="1" type="ORF">COLO4_36547</name>
</gene>
<sequence>MALRQRQTPPTQFNIKKSTFSRVMYVDNAYYSLFTQRISFPTSNEFT</sequence>
<dbReference type="AlphaFoldDB" id="A0A1R3G880"/>
<organism evidence="1 2">
    <name type="scientific">Corchorus olitorius</name>
    <dbReference type="NCBI Taxonomy" id="93759"/>
    <lineage>
        <taxon>Eukaryota</taxon>
        <taxon>Viridiplantae</taxon>
        <taxon>Streptophyta</taxon>
        <taxon>Embryophyta</taxon>
        <taxon>Tracheophyta</taxon>
        <taxon>Spermatophyta</taxon>
        <taxon>Magnoliopsida</taxon>
        <taxon>eudicotyledons</taxon>
        <taxon>Gunneridae</taxon>
        <taxon>Pentapetalae</taxon>
        <taxon>rosids</taxon>
        <taxon>malvids</taxon>
        <taxon>Malvales</taxon>
        <taxon>Malvaceae</taxon>
        <taxon>Grewioideae</taxon>
        <taxon>Apeibeae</taxon>
        <taxon>Corchorus</taxon>
    </lineage>
</organism>
<evidence type="ECO:0000313" key="1">
    <source>
        <dbReference type="EMBL" id="OMO54261.1"/>
    </source>
</evidence>
<reference evidence="2" key="1">
    <citation type="submission" date="2013-09" db="EMBL/GenBank/DDBJ databases">
        <title>Corchorus olitorius genome sequencing.</title>
        <authorList>
            <person name="Alam M."/>
            <person name="Haque M.S."/>
            <person name="Islam M.S."/>
            <person name="Emdad E.M."/>
            <person name="Islam M.M."/>
            <person name="Ahmed B."/>
            <person name="Halim A."/>
            <person name="Hossen Q.M.M."/>
            <person name="Hossain M.Z."/>
            <person name="Ahmed R."/>
            <person name="Khan M.M."/>
            <person name="Islam R."/>
            <person name="Rashid M.M."/>
            <person name="Khan S.A."/>
            <person name="Rahman M.S."/>
            <person name="Alam M."/>
            <person name="Yahiya A.S."/>
            <person name="Khan M.S."/>
            <person name="Azam M.S."/>
            <person name="Haque T."/>
            <person name="Lashkar M.Z.H."/>
            <person name="Akhand A.I."/>
            <person name="Morshed G."/>
            <person name="Roy S."/>
            <person name="Uddin K.S."/>
            <person name="Rabeya T."/>
            <person name="Hossain A.S."/>
            <person name="Chowdhury A."/>
            <person name="Snigdha A.R."/>
            <person name="Mortoza M.S."/>
            <person name="Matin S.A."/>
            <person name="Hoque S.M.E."/>
            <person name="Islam M.K."/>
            <person name="Roy D.K."/>
            <person name="Haider R."/>
            <person name="Moosa M.M."/>
            <person name="Elias S.M."/>
            <person name="Hasan A.M."/>
            <person name="Jahan S."/>
            <person name="Shafiuddin M."/>
            <person name="Mahmood N."/>
            <person name="Shommy N.S."/>
        </authorList>
    </citation>
    <scope>NUCLEOTIDE SEQUENCE [LARGE SCALE GENOMIC DNA]</scope>
    <source>
        <strain evidence="2">cv. O-4</strain>
    </source>
</reference>
<evidence type="ECO:0000313" key="2">
    <source>
        <dbReference type="Proteomes" id="UP000187203"/>
    </source>
</evidence>
<protein>
    <submittedName>
        <fullName evidence="1">Uncharacterized protein</fullName>
    </submittedName>
</protein>
<proteinExistence type="predicted"/>